<dbReference type="AlphaFoldDB" id="A0A1M6HGD3"/>
<proteinExistence type="predicted"/>
<sequence>MNRKNGSPLYTPKREPLGYNDDRIYCTEQETLCEGCPYPNHGFLCRFSDGTCLKTEMNRIARMETPPCRG</sequence>
<protein>
    <submittedName>
        <fullName evidence="1">Uncharacterized protein</fullName>
    </submittedName>
</protein>
<name>A0A1M6HGD3_9FIRM</name>
<dbReference type="Proteomes" id="UP000184536">
    <property type="component" value="Unassembled WGS sequence"/>
</dbReference>
<reference evidence="2" key="1">
    <citation type="submission" date="2016-11" db="EMBL/GenBank/DDBJ databases">
        <authorList>
            <person name="Varghese N."/>
            <person name="Submissions S."/>
        </authorList>
    </citation>
    <scope>NUCLEOTIDE SEQUENCE [LARGE SCALE GENOMIC DNA]</scope>
    <source>
        <strain evidence="2">DSM 17957</strain>
    </source>
</reference>
<dbReference type="OrthoDB" id="2052409at2"/>
<dbReference type="STRING" id="1121919.SAMN02745975_01541"/>
<evidence type="ECO:0000313" key="2">
    <source>
        <dbReference type="Proteomes" id="UP000184536"/>
    </source>
</evidence>
<evidence type="ECO:0000313" key="1">
    <source>
        <dbReference type="EMBL" id="SHJ21225.1"/>
    </source>
</evidence>
<dbReference type="EMBL" id="FQZV01000017">
    <property type="protein sequence ID" value="SHJ21225.1"/>
    <property type="molecule type" value="Genomic_DNA"/>
</dbReference>
<organism evidence="1 2">
    <name type="scientific">Geosporobacter subterraneus DSM 17957</name>
    <dbReference type="NCBI Taxonomy" id="1121919"/>
    <lineage>
        <taxon>Bacteria</taxon>
        <taxon>Bacillati</taxon>
        <taxon>Bacillota</taxon>
        <taxon>Clostridia</taxon>
        <taxon>Peptostreptococcales</taxon>
        <taxon>Thermotaleaceae</taxon>
        <taxon>Geosporobacter</taxon>
    </lineage>
</organism>
<accession>A0A1M6HGD3</accession>
<keyword evidence="2" id="KW-1185">Reference proteome</keyword>
<gene>
    <name evidence="1" type="ORF">SAMN02745975_01541</name>
</gene>